<feature type="region of interest" description="Disordered" evidence="1">
    <location>
        <begin position="77"/>
        <end position="98"/>
    </location>
</feature>
<dbReference type="AlphaFoldDB" id="A0A0A9A9Y1"/>
<feature type="region of interest" description="Disordered" evidence="1">
    <location>
        <begin position="1"/>
        <end position="55"/>
    </location>
</feature>
<accession>A0A0A9A9Y1</accession>
<evidence type="ECO:0000313" key="2">
    <source>
        <dbReference type="EMBL" id="JAD46728.1"/>
    </source>
</evidence>
<reference evidence="2" key="1">
    <citation type="submission" date="2014-09" db="EMBL/GenBank/DDBJ databases">
        <authorList>
            <person name="Magalhaes I.L.F."/>
            <person name="Oliveira U."/>
            <person name="Santos F.R."/>
            <person name="Vidigal T.H.D.A."/>
            <person name="Brescovit A.D."/>
            <person name="Santos A.J."/>
        </authorList>
    </citation>
    <scope>NUCLEOTIDE SEQUENCE</scope>
    <source>
        <tissue evidence="2">Shoot tissue taken approximately 20 cm above the soil surface</tissue>
    </source>
</reference>
<protein>
    <submittedName>
        <fullName evidence="2">Uncharacterized protein</fullName>
    </submittedName>
</protein>
<evidence type="ECO:0000256" key="1">
    <source>
        <dbReference type="SAM" id="MobiDB-lite"/>
    </source>
</evidence>
<name>A0A0A9A9Y1_ARUDO</name>
<reference evidence="2" key="2">
    <citation type="journal article" date="2015" name="Data Brief">
        <title>Shoot transcriptome of the giant reed, Arundo donax.</title>
        <authorList>
            <person name="Barrero R.A."/>
            <person name="Guerrero F.D."/>
            <person name="Moolhuijzen P."/>
            <person name="Goolsby J.A."/>
            <person name="Tidwell J."/>
            <person name="Bellgard S.E."/>
            <person name="Bellgard M.I."/>
        </authorList>
    </citation>
    <scope>NUCLEOTIDE SEQUENCE</scope>
    <source>
        <tissue evidence="2">Shoot tissue taken approximately 20 cm above the soil surface</tissue>
    </source>
</reference>
<proteinExistence type="predicted"/>
<organism evidence="2">
    <name type="scientific">Arundo donax</name>
    <name type="common">Giant reed</name>
    <name type="synonym">Donax arundinaceus</name>
    <dbReference type="NCBI Taxonomy" id="35708"/>
    <lineage>
        <taxon>Eukaryota</taxon>
        <taxon>Viridiplantae</taxon>
        <taxon>Streptophyta</taxon>
        <taxon>Embryophyta</taxon>
        <taxon>Tracheophyta</taxon>
        <taxon>Spermatophyta</taxon>
        <taxon>Magnoliopsida</taxon>
        <taxon>Liliopsida</taxon>
        <taxon>Poales</taxon>
        <taxon>Poaceae</taxon>
        <taxon>PACMAD clade</taxon>
        <taxon>Arundinoideae</taxon>
        <taxon>Arundineae</taxon>
        <taxon>Arundo</taxon>
    </lineage>
</organism>
<sequence>MSSHTASALPPSPLAMAGGHHQMIEESMDHAPPPKGIHEVGGGGQGQAGVTTSFGAAPFPDMGGFGFGPVSLTLGLQHHHHRQQQQQFGGEMLGDLIG</sequence>
<dbReference type="EMBL" id="GBRH01251167">
    <property type="protein sequence ID" value="JAD46728.1"/>
    <property type="molecule type" value="Transcribed_RNA"/>
</dbReference>